<comment type="caution">
    <text evidence="1">The sequence shown here is derived from an EMBL/GenBank/DDBJ whole genome shotgun (WGS) entry which is preliminary data.</text>
</comment>
<dbReference type="InParanoid" id="A0A2P5BGB1"/>
<protein>
    <submittedName>
        <fullName evidence="1">Uncharacterized protein</fullName>
    </submittedName>
</protein>
<proteinExistence type="predicted"/>
<reference evidence="2" key="1">
    <citation type="submission" date="2016-06" db="EMBL/GenBank/DDBJ databases">
        <title>Parallel loss of symbiosis genes in relatives of nitrogen-fixing non-legume Parasponia.</title>
        <authorList>
            <person name="Van Velzen R."/>
            <person name="Holmer R."/>
            <person name="Bu F."/>
            <person name="Rutten L."/>
            <person name="Van Zeijl A."/>
            <person name="Liu W."/>
            <person name="Santuari L."/>
            <person name="Cao Q."/>
            <person name="Sharma T."/>
            <person name="Shen D."/>
            <person name="Roswanjaya Y."/>
            <person name="Wardhani T."/>
            <person name="Kalhor M.S."/>
            <person name="Jansen J."/>
            <person name="Van den Hoogen J."/>
            <person name="Gungor B."/>
            <person name="Hartog M."/>
            <person name="Hontelez J."/>
            <person name="Verver J."/>
            <person name="Yang W.-C."/>
            <person name="Schijlen E."/>
            <person name="Repin R."/>
            <person name="Schilthuizen M."/>
            <person name="Schranz E."/>
            <person name="Heidstra R."/>
            <person name="Miyata K."/>
            <person name="Fedorova E."/>
            <person name="Kohlen W."/>
            <person name="Bisseling T."/>
            <person name="Smit S."/>
            <person name="Geurts R."/>
        </authorList>
    </citation>
    <scope>NUCLEOTIDE SEQUENCE [LARGE SCALE GENOMIC DNA]</scope>
    <source>
        <strain evidence="2">cv. RG33-2</strain>
    </source>
</reference>
<evidence type="ECO:0000313" key="1">
    <source>
        <dbReference type="EMBL" id="PON47822.1"/>
    </source>
</evidence>
<dbReference type="EMBL" id="JXTC01000528">
    <property type="protein sequence ID" value="PON47822.1"/>
    <property type="molecule type" value="Genomic_DNA"/>
</dbReference>
<name>A0A2P5BGB1_TREOI</name>
<sequence>MLSMIMTMILRVIHGVHRPLLPLHATILQVHDLRRHRNRISTLSASRMPAIYRHCHRRRRHLRGHLIVDDPLVDILQVAVNQPAEVIQIHGIEAFQAHIVPSQTLGDDLPQLPLPVIVPQPLQLVAGLGDSLTQETLLVHHVLALLHLRHLSELRHDALDSRSRRERLRLSLVRTADDCTRVDTAEGAQLAQLLHEALLSLLECRFSRPVVADVGQIQLLSGHGGLRQESGEEWEINEKVYGFFLSFA</sequence>
<feature type="non-terminal residue" evidence="1">
    <location>
        <position position="248"/>
    </location>
</feature>
<accession>A0A2P5BGB1</accession>
<gene>
    <name evidence="1" type="ORF">TorRG33x02_322110</name>
</gene>
<keyword evidence="2" id="KW-1185">Reference proteome</keyword>
<dbReference type="AlphaFoldDB" id="A0A2P5BGB1"/>
<organism evidence="1 2">
    <name type="scientific">Trema orientale</name>
    <name type="common">Charcoal tree</name>
    <name type="synonym">Celtis orientalis</name>
    <dbReference type="NCBI Taxonomy" id="63057"/>
    <lineage>
        <taxon>Eukaryota</taxon>
        <taxon>Viridiplantae</taxon>
        <taxon>Streptophyta</taxon>
        <taxon>Embryophyta</taxon>
        <taxon>Tracheophyta</taxon>
        <taxon>Spermatophyta</taxon>
        <taxon>Magnoliopsida</taxon>
        <taxon>eudicotyledons</taxon>
        <taxon>Gunneridae</taxon>
        <taxon>Pentapetalae</taxon>
        <taxon>rosids</taxon>
        <taxon>fabids</taxon>
        <taxon>Rosales</taxon>
        <taxon>Cannabaceae</taxon>
        <taxon>Trema</taxon>
    </lineage>
</organism>
<evidence type="ECO:0000313" key="2">
    <source>
        <dbReference type="Proteomes" id="UP000237000"/>
    </source>
</evidence>
<dbReference type="Proteomes" id="UP000237000">
    <property type="component" value="Unassembled WGS sequence"/>
</dbReference>